<evidence type="ECO:0000313" key="2">
    <source>
        <dbReference type="Proteomes" id="UP001201812"/>
    </source>
</evidence>
<keyword evidence="2" id="KW-1185">Reference proteome</keyword>
<evidence type="ECO:0000313" key="1">
    <source>
        <dbReference type="EMBL" id="KAI1695122.1"/>
    </source>
</evidence>
<gene>
    <name evidence="1" type="ORF">DdX_19758</name>
</gene>
<sequence length="247" mass="28952">MWYELLRYFSRKELVKLQSTNKFFDKAIRELKLPALHVINKLKIVMDDDEDGQDAAMCFIVDEDSSGNIVRHIQVEYFSPPNYVRFYEVVLIIFVPSADFLERLKQHKASFTDSVFLLHETDIETMKFFLREVFTECQHITMHLDEWTATSQQKIFSLTGLHNCNSVNLQSDQMMLHPEDPLKFMDDVEPHFYMLYATNVDASFLNEFADFSAQNAITDEEMFSHMFFDDDDGVIFCLIRAPVGTFT</sequence>
<dbReference type="Proteomes" id="UP001201812">
    <property type="component" value="Unassembled WGS sequence"/>
</dbReference>
<protein>
    <submittedName>
        <fullName evidence="1">Uncharacterized protein</fullName>
    </submittedName>
</protein>
<dbReference type="EMBL" id="JAKKPZ010000439">
    <property type="protein sequence ID" value="KAI1695122.1"/>
    <property type="molecule type" value="Genomic_DNA"/>
</dbReference>
<organism evidence="1 2">
    <name type="scientific">Ditylenchus destructor</name>
    <dbReference type="NCBI Taxonomy" id="166010"/>
    <lineage>
        <taxon>Eukaryota</taxon>
        <taxon>Metazoa</taxon>
        <taxon>Ecdysozoa</taxon>
        <taxon>Nematoda</taxon>
        <taxon>Chromadorea</taxon>
        <taxon>Rhabditida</taxon>
        <taxon>Tylenchina</taxon>
        <taxon>Tylenchomorpha</taxon>
        <taxon>Sphaerularioidea</taxon>
        <taxon>Anguinidae</taxon>
        <taxon>Anguininae</taxon>
        <taxon>Ditylenchus</taxon>
    </lineage>
</organism>
<dbReference type="AlphaFoldDB" id="A0AAD4MIF9"/>
<name>A0AAD4MIF9_9BILA</name>
<proteinExistence type="predicted"/>
<comment type="caution">
    <text evidence="1">The sequence shown here is derived from an EMBL/GenBank/DDBJ whole genome shotgun (WGS) entry which is preliminary data.</text>
</comment>
<accession>A0AAD4MIF9</accession>
<reference evidence="1" key="1">
    <citation type="submission" date="2022-01" db="EMBL/GenBank/DDBJ databases">
        <title>Genome Sequence Resource for Two Populations of Ditylenchus destructor, the Migratory Endoparasitic Phytonematode.</title>
        <authorList>
            <person name="Zhang H."/>
            <person name="Lin R."/>
            <person name="Xie B."/>
        </authorList>
    </citation>
    <scope>NUCLEOTIDE SEQUENCE</scope>
    <source>
        <strain evidence="1">BazhouSP</strain>
    </source>
</reference>